<keyword evidence="1" id="KW-1133">Transmembrane helix</keyword>
<organism evidence="2 3">
    <name type="scientific">Sorangium atrum</name>
    <dbReference type="NCBI Taxonomy" id="2995308"/>
    <lineage>
        <taxon>Bacteria</taxon>
        <taxon>Pseudomonadati</taxon>
        <taxon>Myxococcota</taxon>
        <taxon>Polyangia</taxon>
        <taxon>Polyangiales</taxon>
        <taxon>Polyangiaceae</taxon>
        <taxon>Sorangium</taxon>
    </lineage>
</organism>
<dbReference type="EMBL" id="JAQNDK010000004">
    <property type="protein sequence ID" value="MDC0682550.1"/>
    <property type="molecule type" value="Genomic_DNA"/>
</dbReference>
<proteinExistence type="predicted"/>
<dbReference type="RefSeq" id="WP_272100562.1">
    <property type="nucleotide sequence ID" value="NZ_JAQNDK010000004.1"/>
</dbReference>
<protein>
    <submittedName>
        <fullName evidence="2">Uncharacterized protein</fullName>
    </submittedName>
</protein>
<evidence type="ECO:0000313" key="3">
    <source>
        <dbReference type="Proteomes" id="UP001217485"/>
    </source>
</evidence>
<accession>A0ABT5C841</accession>
<keyword evidence="1" id="KW-0472">Membrane</keyword>
<evidence type="ECO:0000313" key="2">
    <source>
        <dbReference type="EMBL" id="MDC0682550.1"/>
    </source>
</evidence>
<feature type="transmembrane region" description="Helical" evidence="1">
    <location>
        <begin position="12"/>
        <end position="31"/>
    </location>
</feature>
<dbReference type="Proteomes" id="UP001217485">
    <property type="component" value="Unassembled WGS sequence"/>
</dbReference>
<name>A0ABT5C841_9BACT</name>
<evidence type="ECO:0000256" key="1">
    <source>
        <dbReference type="SAM" id="Phobius"/>
    </source>
</evidence>
<reference evidence="2 3" key="1">
    <citation type="submission" date="2023-01" db="EMBL/GenBank/DDBJ databases">
        <title>Minimal conservation of predation-associated metabolite biosynthetic gene clusters underscores biosynthetic potential of Myxococcota including descriptions for ten novel species: Archangium lansinium sp. nov., Myxococcus landrumus sp. nov., Nannocystis bai.</title>
        <authorList>
            <person name="Ahearne A."/>
            <person name="Stevens C."/>
            <person name="Dowd S."/>
        </authorList>
    </citation>
    <scope>NUCLEOTIDE SEQUENCE [LARGE SCALE GENOMIC DNA]</scope>
    <source>
        <strain evidence="2 3">WIWO2</strain>
    </source>
</reference>
<keyword evidence="3" id="KW-1185">Reference proteome</keyword>
<keyword evidence="1" id="KW-0812">Transmembrane</keyword>
<comment type="caution">
    <text evidence="2">The sequence shown here is derived from an EMBL/GenBank/DDBJ whole genome shotgun (WGS) entry which is preliminary data.</text>
</comment>
<gene>
    <name evidence="2" type="ORF">POL72_32785</name>
</gene>
<sequence length="182" mass="19753">MEGKRNSRSHAAALVAVVGHLGLVVMGALQIHPEGDGWPARALAYYGALSGAESGYAFFADSITPLPRAIFHVSDAGGATITDALESGASRETEIRILNLITPFLNVEDPTIQRSIAASWAGKVLARHPAAESVLVRLETYDLPSMREYREGKRSSWNLQYEAKFMIRSRLRTSREASGGAR</sequence>